<dbReference type="GO" id="GO:0005886">
    <property type="term" value="C:plasma membrane"/>
    <property type="evidence" value="ECO:0007669"/>
    <property type="project" value="UniProtKB-SubCell"/>
</dbReference>
<comment type="caution">
    <text evidence="7">The sequence shown here is derived from an EMBL/GenBank/DDBJ whole genome shotgun (WGS) entry which is preliminary data.</text>
</comment>
<keyword evidence="3 6" id="KW-0812">Transmembrane</keyword>
<dbReference type="NCBIfam" id="NF040909">
    <property type="entry name" value="OadG_rel_small"/>
    <property type="match status" value="1"/>
</dbReference>
<dbReference type="NCBIfam" id="TIGR01195">
    <property type="entry name" value="oadG_fam"/>
    <property type="match status" value="1"/>
</dbReference>
<comment type="subcellular location">
    <subcellularLocation>
        <location evidence="1">Cell membrane</location>
    </subcellularLocation>
</comment>
<evidence type="ECO:0000256" key="3">
    <source>
        <dbReference type="ARBA" id="ARBA00022692"/>
    </source>
</evidence>
<evidence type="ECO:0000313" key="7">
    <source>
        <dbReference type="EMBL" id="MBO8431318.1"/>
    </source>
</evidence>
<name>A0A9D9H1G2_9BACT</name>
<dbReference type="EMBL" id="JADIND010000178">
    <property type="protein sequence ID" value="MBO8431318.1"/>
    <property type="molecule type" value="Genomic_DNA"/>
</dbReference>
<feature type="transmembrane region" description="Helical" evidence="6">
    <location>
        <begin position="12"/>
        <end position="36"/>
    </location>
</feature>
<sequence>MSQFILNLKDGLVLLVLGMGFVFAFLYIMVLVMNVMSKFIKWLNKFFPEEVEIIEKKGSKPNVSQDEAIAVAIAVAASRSRV</sequence>
<keyword evidence="4 6" id="KW-1133">Transmembrane helix</keyword>
<dbReference type="AlphaFoldDB" id="A0A9D9H1G2"/>
<dbReference type="Pfam" id="PF04277">
    <property type="entry name" value="OAD_gamma"/>
    <property type="match status" value="1"/>
</dbReference>
<proteinExistence type="predicted"/>
<evidence type="ECO:0000256" key="6">
    <source>
        <dbReference type="SAM" id="Phobius"/>
    </source>
</evidence>
<protein>
    <submittedName>
        <fullName evidence="7">OadG family protein</fullName>
    </submittedName>
</protein>
<evidence type="ECO:0000256" key="1">
    <source>
        <dbReference type="ARBA" id="ARBA00004236"/>
    </source>
</evidence>
<dbReference type="InterPro" id="IPR005899">
    <property type="entry name" value="Na_pump_deCOase"/>
</dbReference>
<organism evidence="7 8">
    <name type="scientific">Candidatus Scatousia excrementipullorum</name>
    <dbReference type="NCBI Taxonomy" id="2840936"/>
    <lineage>
        <taxon>Bacteria</taxon>
        <taxon>Candidatus Scatousia</taxon>
    </lineage>
</organism>
<dbReference type="GO" id="GO:0036376">
    <property type="term" value="P:sodium ion export across plasma membrane"/>
    <property type="evidence" value="ECO:0007669"/>
    <property type="project" value="InterPro"/>
</dbReference>
<reference evidence="7" key="2">
    <citation type="journal article" date="2021" name="PeerJ">
        <title>Extensive microbial diversity within the chicken gut microbiome revealed by metagenomics and culture.</title>
        <authorList>
            <person name="Gilroy R."/>
            <person name="Ravi A."/>
            <person name="Getino M."/>
            <person name="Pursley I."/>
            <person name="Horton D.L."/>
            <person name="Alikhan N.F."/>
            <person name="Baker D."/>
            <person name="Gharbi K."/>
            <person name="Hall N."/>
            <person name="Watson M."/>
            <person name="Adriaenssens E.M."/>
            <person name="Foster-Nyarko E."/>
            <person name="Jarju S."/>
            <person name="Secka A."/>
            <person name="Antonio M."/>
            <person name="Oren A."/>
            <person name="Chaudhuri R.R."/>
            <person name="La Ragione R."/>
            <person name="Hildebrand F."/>
            <person name="Pallen M.J."/>
        </authorList>
    </citation>
    <scope>NUCLEOTIDE SEQUENCE</scope>
    <source>
        <strain evidence="7">10192</strain>
    </source>
</reference>
<dbReference type="Proteomes" id="UP000823632">
    <property type="component" value="Unassembled WGS sequence"/>
</dbReference>
<evidence type="ECO:0000256" key="4">
    <source>
        <dbReference type="ARBA" id="ARBA00022989"/>
    </source>
</evidence>
<keyword evidence="5 6" id="KW-0472">Membrane</keyword>
<dbReference type="GO" id="GO:0015081">
    <property type="term" value="F:sodium ion transmembrane transporter activity"/>
    <property type="evidence" value="ECO:0007669"/>
    <property type="project" value="InterPro"/>
</dbReference>
<evidence type="ECO:0000256" key="2">
    <source>
        <dbReference type="ARBA" id="ARBA00022475"/>
    </source>
</evidence>
<evidence type="ECO:0000256" key="5">
    <source>
        <dbReference type="ARBA" id="ARBA00023136"/>
    </source>
</evidence>
<gene>
    <name evidence="7" type="ORF">IAC76_08020</name>
</gene>
<accession>A0A9D9H1G2</accession>
<keyword evidence="2" id="KW-1003">Cell membrane</keyword>
<reference evidence="7" key="1">
    <citation type="submission" date="2020-10" db="EMBL/GenBank/DDBJ databases">
        <authorList>
            <person name="Gilroy R."/>
        </authorList>
    </citation>
    <scope>NUCLEOTIDE SEQUENCE</scope>
    <source>
        <strain evidence="7">10192</strain>
    </source>
</reference>
<evidence type="ECO:0000313" key="8">
    <source>
        <dbReference type="Proteomes" id="UP000823632"/>
    </source>
</evidence>